<dbReference type="Proteomes" id="UP000267821">
    <property type="component" value="Unassembled WGS sequence"/>
</dbReference>
<accession>A0A3N4LXW1</accession>
<dbReference type="AlphaFoldDB" id="A0A3N4LXW1"/>
<reference evidence="1 2" key="1">
    <citation type="journal article" date="2018" name="Nat. Ecol. Evol.">
        <title>Pezizomycetes genomes reveal the molecular basis of ectomycorrhizal truffle lifestyle.</title>
        <authorList>
            <person name="Murat C."/>
            <person name="Payen T."/>
            <person name="Noel B."/>
            <person name="Kuo A."/>
            <person name="Morin E."/>
            <person name="Chen J."/>
            <person name="Kohler A."/>
            <person name="Krizsan K."/>
            <person name="Balestrini R."/>
            <person name="Da Silva C."/>
            <person name="Montanini B."/>
            <person name="Hainaut M."/>
            <person name="Levati E."/>
            <person name="Barry K.W."/>
            <person name="Belfiori B."/>
            <person name="Cichocki N."/>
            <person name="Clum A."/>
            <person name="Dockter R.B."/>
            <person name="Fauchery L."/>
            <person name="Guy J."/>
            <person name="Iotti M."/>
            <person name="Le Tacon F."/>
            <person name="Lindquist E.A."/>
            <person name="Lipzen A."/>
            <person name="Malagnac F."/>
            <person name="Mello A."/>
            <person name="Molinier V."/>
            <person name="Miyauchi S."/>
            <person name="Poulain J."/>
            <person name="Riccioni C."/>
            <person name="Rubini A."/>
            <person name="Sitrit Y."/>
            <person name="Splivallo R."/>
            <person name="Traeger S."/>
            <person name="Wang M."/>
            <person name="Zifcakova L."/>
            <person name="Wipf D."/>
            <person name="Zambonelli A."/>
            <person name="Paolocci F."/>
            <person name="Nowrousian M."/>
            <person name="Ottonello S."/>
            <person name="Baldrian P."/>
            <person name="Spatafora J.W."/>
            <person name="Henrissat B."/>
            <person name="Nagy L.G."/>
            <person name="Aury J.M."/>
            <person name="Wincker P."/>
            <person name="Grigoriev I.V."/>
            <person name="Bonfante P."/>
            <person name="Martin F.M."/>
        </authorList>
    </citation>
    <scope>NUCLEOTIDE SEQUENCE [LARGE SCALE GENOMIC DNA]</scope>
    <source>
        <strain evidence="1 2">ATCC MYA-4762</strain>
    </source>
</reference>
<proteinExistence type="predicted"/>
<dbReference type="EMBL" id="ML121534">
    <property type="protein sequence ID" value="RPB26419.1"/>
    <property type="molecule type" value="Genomic_DNA"/>
</dbReference>
<sequence length="151" mass="16813">MSQPMKSFRSHRKIFTKGLETFTELSRAQAPLGLLTNLRDAYLVKLSTGILKGRSRRISAQGAHTSKLVQYCKVPLNVALKHLYMELTSAQSNPPESPFSEQAGSLIRVLQRHPRSVVAVFSRAEARIVARTTVDTRDCERNQITPISPGP</sequence>
<dbReference type="InParanoid" id="A0A3N4LXW1"/>
<evidence type="ECO:0000313" key="2">
    <source>
        <dbReference type="Proteomes" id="UP000267821"/>
    </source>
</evidence>
<keyword evidence="2" id="KW-1185">Reference proteome</keyword>
<dbReference type="OrthoDB" id="8905873at2759"/>
<name>A0A3N4LXW1_9PEZI</name>
<organism evidence="1 2">
    <name type="scientific">Terfezia boudieri ATCC MYA-4762</name>
    <dbReference type="NCBI Taxonomy" id="1051890"/>
    <lineage>
        <taxon>Eukaryota</taxon>
        <taxon>Fungi</taxon>
        <taxon>Dikarya</taxon>
        <taxon>Ascomycota</taxon>
        <taxon>Pezizomycotina</taxon>
        <taxon>Pezizomycetes</taxon>
        <taxon>Pezizales</taxon>
        <taxon>Pezizaceae</taxon>
        <taxon>Terfezia</taxon>
    </lineage>
</organism>
<protein>
    <submittedName>
        <fullName evidence="1">Uncharacterized protein</fullName>
    </submittedName>
</protein>
<gene>
    <name evidence="1" type="ORF">L211DRAFT_847069</name>
</gene>
<evidence type="ECO:0000313" key="1">
    <source>
        <dbReference type="EMBL" id="RPB26419.1"/>
    </source>
</evidence>